<protein>
    <recommendedName>
        <fullName evidence="8">Phosphotransferase</fullName>
        <ecNumber evidence="8">2.7.1.-</ecNumber>
    </recommendedName>
</protein>
<dbReference type="GO" id="GO:0005739">
    <property type="term" value="C:mitochondrion"/>
    <property type="evidence" value="ECO:0007669"/>
    <property type="project" value="TreeGrafter"/>
</dbReference>
<name>A0A0E9NDK0_SAICN</name>
<proteinExistence type="inferred from homology"/>
<dbReference type="PANTHER" id="PTHR19443:SF30">
    <property type="entry name" value="GLUCOKINASE-1-RELATED"/>
    <property type="match status" value="1"/>
</dbReference>
<evidence type="ECO:0000256" key="2">
    <source>
        <dbReference type="ARBA" id="ARBA00009225"/>
    </source>
</evidence>
<evidence type="ECO:0000256" key="8">
    <source>
        <dbReference type="RuleBase" id="RU362007"/>
    </source>
</evidence>
<dbReference type="UniPathway" id="UPA00109">
    <property type="reaction ID" value="UER00180"/>
</dbReference>
<dbReference type="GO" id="GO:0001678">
    <property type="term" value="P:intracellular glucose homeostasis"/>
    <property type="evidence" value="ECO:0007669"/>
    <property type="project" value="InterPro"/>
</dbReference>
<evidence type="ECO:0000256" key="4">
    <source>
        <dbReference type="ARBA" id="ARBA00022741"/>
    </source>
</evidence>
<dbReference type="GO" id="GO:0005524">
    <property type="term" value="F:ATP binding"/>
    <property type="evidence" value="ECO:0007669"/>
    <property type="project" value="UniProtKB-UniRule"/>
</dbReference>
<dbReference type="STRING" id="698492.A0A0E9NDK0"/>
<comment type="pathway">
    <text evidence="1">Carbohydrate degradation; glycolysis; D-glyceraldehyde 3-phosphate and glycerone phosphate from D-glucose: step 1/4.</text>
</comment>
<evidence type="ECO:0000256" key="1">
    <source>
        <dbReference type="ARBA" id="ARBA00004888"/>
    </source>
</evidence>
<evidence type="ECO:0000313" key="11">
    <source>
        <dbReference type="EMBL" id="GAO47873.1"/>
    </source>
</evidence>
<dbReference type="GO" id="GO:0004340">
    <property type="term" value="F:glucokinase activity"/>
    <property type="evidence" value="ECO:0007669"/>
    <property type="project" value="TreeGrafter"/>
</dbReference>
<dbReference type="Pfam" id="PF00349">
    <property type="entry name" value="Hexokinase_1"/>
    <property type="match status" value="1"/>
</dbReference>
<organism evidence="11 12">
    <name type="scientific">Saitoella complicata (strain BCRC 22490 / CBS 7301 / JCM 7358 / NBRC 10748 / NRRL Y-17804)</name>
    <dbReference type="NCBI Taxonomy" id="698492"/>
    <lineage>
        <taxon>Eukaryota</taxon>
        <taxon>Fungi</taxon>
        <taxon>Dikarya</taxon>
        <taxon>Ascomycota</taxon>
        <taxon>Taphrinomycotina</taxon>
        <taxon>Taphrinomycotina incertae sedis</taxon>
        <taxon>Saitoella</taxon>
    </lineage>
</organism>
<feature type="domain" description="Hexokinase C-terminal" evidence="10">
    <location>
        <begin position="247"/>
        <end position="497"/>
    </location>
</feature>
<keyword evidence="12" id="KW-1185">Reference proteome</keyword>
<keyword evidence="5 8" id="KW-0418">Kinase</keyword>
<dbReference type="Gene3D" id="3.30.420.40">
    <property type="match status" value="1"/>
</dbReference>
<dbReference type="GO" id="GO:0005536">
    <property type="term" value="F:D-glucose binding"/>
    <property type="evidence" value="ECO:0007669"/>
    <property type="project" value="InterPro"/>
</dbReference>
<dbReference type="PRINTS" id="PR00475">
    <property type="entry name" value="HEXOKINASE"/>
</dbReference>
<dbReference type="Proteomes" id="UP000033140">
    <property type="component" value="Unassembled WGS sequence"/>
</dbReference>
<dbReference type="SUPFAM" id="SSF53067">
    <property type="entry name" value="Actin-like ATPase domain"/>
    <property type="match status" value="2"/>
</dbReference>
<dbReference type="FunFam" id="3.30.420.40:FF:000034">
    <property type="entry name" value="Phosphotransferase"/>
    <property type="match status" value="1"/>
</dbReference>
<keyword evidence="4 8" id="KW-0547">Nucleotide-binding</keyword>
<dbReference type="AlphaFoldDB" id="A0A0E9NDK0"/>
<dbReference type="Pfam" id="PF03727">
    <property type="entry name" value="Hexokinase_2"/>
    <property type="match status" value="1"/>
</dbReference>
<dbReference type="GO" id="GO:0005829">
    <property type="term" value="C:cytosol"/>
    <property type="evidence" value="ECO:0007669"/>
    <property type="project" value="TreeGrafter"/>
</dbReference>
<comment type="caution">
    <text evidence="11">The sequence shown here is derived from an EMBL/GenBank/DDBJ whole genome shotgun (WGS) entry which is preliminary data.</text>
</comment>
<dbReference type="OMA" id="YPNFEGY"/>
<gene>
    <name evidence="11" type="ORF">G7K_2069-t1</name>
</gene>
<dbReference type="PROSITE" id="PS51748">
    <property type="entry name" value="HEXOKINASE_2"/>
    <property type="match status" value="1"/>
</dbReference>
<accession>A0A0E9NDK0</accession>
<evidence type="ECO:0000256" key="5">
    <source>
        <dbReference type="ARBA" id="ARBA00022777"/>
    </source>
</evidence>
<keyword evidence="6 8" id="KW-0067">ATP-binding</keyword>
<feature type="domain" description="Hexokinase N-terminal" evidence="9">
    <location>
        <begin position="39"/>
        <end position="237"/>
    </location>
</feature>
<dbReference type="EMBL" id="BACD03000011">
    <property type="protein sequence ID" value="GAO47873.1"/>
    <property type="molecule type" value="Genomic_DNA"/>
</dbReference>
<evidence type="ECO:0000256" key="3">
    <source>
        <dbReference type="ARBA" id="ARBA00022679"/>
    </source>
</evidence>
<keyword evidence="7 8" id="KW-0324">Glycolysis</keyword>
<dbReference type="Gene3D" id="3.40.367.20">
    <property type="match status" value="1"/>
</dbReference>
<dbReference type="InterPro" id="IPR019807">
    <property type="entry name" value="Hexokinase_BS"/>
</dbReference>
<dbReference type="GO" id="GO:0006096">
    <property type="term" value="P:glycolytic process"/>
    <property type="evidence" value="ECO:0007669"/>
    <property type="project" value="UniProtKB-UniPathway"/>
</dbReference>
<evidence type="ECO:0000259" key="10">
    <source>
        <dbReference type="Pfam" id="PF03727"/>
    </source>
</evidence>
<dbReference type="EC" id="2.7.1.-" evidence="8"/>
<dbReference type="InterPro" id="IPR022672">
    <property type="entry name" value="Hexokinase_N"/>
</dbReference>
<reference evidence="11 12" key="2">
    <citation type="journal article" date="2014" name="J. Gen. Appl. Microbiol.">
        <title>The early diverging ascomycetous budding yeast Saitoella complicata has three histone deacetylases belonging to the Clr6, Hos2, and Rpd3 lineages.</title>
        <authorList>
            <person name="Nishida H."/>
            <person name="Matsumoto T."/>
            <person name="Kondo S."/>
            <person name="Hamamoto M."/>
            <person name="Yoshikawa H."/>
        </authorList>
    </citation>
    <scope>NUCLEOTIDE SEQUENCE [LARGE SCALE GENOMIC DNA]</scope>
    <source>
        <strain evidence="11 12">NRRL Y-17804</strain>
    </source>
</reference>
<sequence>MSGLVVRYSSSPRSDPACQIHLSHIYLTGGNKMTLLEEAQRVADEFEFTSEQLKTAVVEFRRLMDLGLKNNDEAMTMIPTFVSDVPTGTEKGTFLALDIGGTNLRVCSIHLQGDGTFHLVQSKSAIPKAMMIGSSHDLFSFIAERIESFIREHHEDKFDCTEPEHMLQLGFTFSFPVNQTAVNKGVVLRWTKGFNIPDAVGVDVVDLLQRAIDAKSLPVKVAALVNDTVGALMARAYAAPKGTESLIGAIFGTGTNGAYVENMENVHKLEKAEHQTPTMVINTEWGAFDNAMRVLPATPYDNALDHASVNPGYQMYEKRISGMFLGEIFRQAIISLTTASDPGMGGASLFNGEASKQLNLPFSLDTSVLSAISEDESPDLATVKKVVQEQLGVSAGLEAIETLQAVQLVSRAIGRRAARLSAIALCAIISASGRLSSSPTSKVDIGVDGSVVEFYPNFEEMVREAIREVLGEEKEGRLTFGLAKDGSGVGAALCALMARKQQEMGIRYSADELLKEKGEI</sequence>
<evidence type="ECO:0000259" key="9">
    <source>
        <dbReference type="Pfam" id="PF00349"/>
    </source>
</evidence>
<dbReference type="PANTHER" id="PTHR19443">
    <property type="entry name" value="HEXOKINASE"/>
    <property type="match status" value="1"/>
</dbReference>
<dbReference type="InterPro" id="IPR043129">
    <property type="entry name" value="ATPase_NBD"/>
</dbReference>
<evidence type="ECO:0000256" key="6">
    <source>
        <dbReference type="ARBA" id="ARBA00022840"/>
    </source>
</evidence>
<dbReference type="InterPro" id="IPR001312">
    <property type="entry name" value="Hexokinase"/>
</dbReference>
<evidence type="ECO:0000313" key="12">
    <source>
        <dbReference type="Proteomes" id="UP000033140"/>
    </source>
</evidence>
<dbReference type="PROSITE" id="PS00378">
    <property type="entry name" value="HEXOKINASE_1"/>
    <property type="match status" value="1"/>
</dbReference>
<dbReference type="GO" id="GO:0006006">
    <property type="term" value="P:glucose metabolic process"/>
    <property type="evidence" value="ECO:0007669"/>
    <property type="project" value="TreeGrafter"/>
</dbReference>
<comment type="similarity">
    <text evidence="2 8">Belongs to the hexokinase family.</text>
</comment>
<dbReference type="InterPro" id="IPR022673">
    <property type="entry name" value="Hexokinase_C"/>
</dbReference>
<reference evidence="11 12" key="1">
    <citation type="journal article" date="2011" name="J. Gen. Appl. Microbiol.">
        <title>Draft genome sequencing of the enigmatic yeast Saitoella complicata.</title>
        <authorList>
            <person name="Nishida H."/>
            <person name="Hamamoto M."/>
            <person name="Sugiyama J."/>
        </authorList>
    </citation>
    <scope>NUCLEOTIDE SEQUENCE [LARGE SCALE GENOMIC DNA]</scope>
    <source>
        <strain evidence="11 12">NRRL Y-17804</strain>
    </source>
</reference>
<dbReference type="GO" id="GO:0008865">
    <property type="term" value="F:fructokinase activity"/>
    <property type="evidence" value="ECO:0007669"/>
    <property type="project" value="TreeGrafter"/>
</dbReference>
<evidence type="ECO:0000256" key="7">
    <source>
        <dbReference type="ARBA" id="ARBA00023152"/>
    </source>
</evidence>
<reference evidence="11 12" key="3">
    <citation type="journal article" date="2015" name="Genome Announc.">
        <title>Draft Genome Sequence of the Archiascomycetous Yeast Saitoella complicata.</title>
        <authorList>
            <person name="Yamauchi K."/>
            <person name="Kondo S."/>
            <person name="Hamamoto M."/>
            <person name="Takahashi Y."/>
            <person name="Ogura Y."/>
            <person name="Hayashi T."/>
            <person name="Nishida H."/>
        </authorList>
    </citation>
    <scope>NUCLEOTIDE SEQUENCE [LARGE SCALE GENOMIC DNA]</scope>
    <source>
        <strain evidence="11 12">NRRL Y-17804</strain>
    </source>
</reference>
<keyword evidence="3 8" id="KW-0808">Transferase</keyword>